<feature type="domain" description="Piezo TM25-28" evidence="13">
    <location>
        <begin position="635"/>
        <end position="693"/>
    </location>
</feature>
<feature type="transmembrane region" description="Helical" evidence="11">
    <location>
        <begin position="761"/>
        <end position="786"/>
    </location>
</feature>
<accession>A0AAD4U370</accession>
<dbReference type="Pfam" id="PF23188">
    <property type="entry name" value="THU_Piezo1"/>
    <property type="match status" value="1"/>
</dbReference>
<protein>
    <recommendedName>
        <fullName evidence="18">Piezo non-specific cation channel R-Ras-binding domain-containing protein</fullName>
    </recommendedName>
</protein>
<name>A0AAD4U370_OVIAM</name>
<dbReference type="Pfam" id="PF24871">
    <property type="entry name" value="Piezo_TM1-24"/>
    <property type="match status" value="1"/>
</dbReference>
<feature type="compositionally biased region" description="Pro residues" evidence="10">
    <location>
        <begin position="212"/>
        <end position="225"/>
    </location>
</feature>
<evidence type="ECO:0000256" key="10">
    <source>
        <dbReference type="SAM" id="MobiDB-lite"/>
    </source>
</evidence>
<comment type="caution">
    <text evidence="16">The sequence shown here is derived from an EMBL/GenBank/DDBJ whole genome shotgun (WGS) entry which is preliminary data.</text>
</comment>
<keyword evidence="6 11" id="KW-1133">Transmembrane helix</keyword>
<evidence type="ECO:0000313" key="17">
    <source>
        <dbReference type="Proteomes" id="UP001214576"/>
    </source>
</evidence>
<feature type="compositionally biased region" description="Basic and acidic residues" evidence="10">
    <location>
        <begin position="140"/>
        <end position="163"/>
    </location>
</feature>
<evidence type="ECO:0000256" key="5">
    <source>
        <dbReference type="ARBA" id="ARBA00022692"/>
    </source>
</evidence>
<feature type="domain" description="Piezo non-specific cation channel cap" evidence="12">
    <location>
        <begin position="1031"/>
        <end position="1087"/>
    </location>
</feature>
<keyword evidence="8 11" id="KW-0472">Membrane</keyword>
<sequence>MASEVTSRLLFQVLLPCSLLSGSTKLFLRAVWATSVLFLLLQGALQVAFVSLGPEEDLSPGGKQAPDLRKITKRQGDPERAGGWFGRVDAMDVVRLLAPDIGMALVGLVTSRLGHELARPPGTTAPSPFDTMDHEEDETVGERHSMEAAGDDRPHQDQPHRVLEAPPPSSSQLARYCKPPDSVAVQLHTGPPAATAGPAAWSDAPPRRELAGPPPSVWSPRTMPGPGPTSVLCARKESDKLRLRDLGLQWFHVATLFAELLLPTTLLLAGILQCRDCSEDLRKTTGLHNSPITWKGSADRLKVIPGKLQKRLQRSGEEEATQNCTNKASTSKWKAEESGRLGRKAPAEKETSDPDLSVDKLTAGFQKFLEMVNGTQAFLRSVLETHSIKLMAPVVIWLTLQEVSLMNSVFYILWVLSLPYSTLSRFTSRVSAVWTCVIVVCKVMYQLKWVVPSAYASDCTQNQLAVLALMTLEVTVSQRQSIHQLREGLLGHLASATLDTITRAHLDHGLLSALQYFVRFGFYKFGVEVKAEDFSLITPSPYPIALLSPCLSILSRTGESTQVCLLQMEPEWAAVYRSGQRMCVPGGLTQIALLAGPHFWPVLHGPRLPVRIEKIKAKQSKVAVLQRGSRRPAFPVVSDDSYTFFETDSKEEEPQEGSEAEITDRQPKPRTAFQLAYKAWTNDAACALRMRMEDEGGMGNPQWDEEGLRRRHSGGTTVDSKAAPGRPARAVGQVLPEPTSPGEANLRPAQAAEARSEGLRYLVIVLNHTLSASVFCMALPILSFLWAMLSVPRPSKRFWMAAIYYTEATVVVKYFSQFGLFPWTTKCYTGINREKPFSLPNILRVEKRDGFMLGDLVQLLALFFHRSTMQDSLYITEGGLGGERVHHPKPFSRLHLAGLWAISLRAYDWVSDEVGPQATSLHGIGGIGDEESTGVGKMNLCVVPSLHISQPQPPSRTFRPVLSVVNQEGTLQRHPVSCRSLWNYHSICRFFSNLHQPPASPVRDVYTLAFLVEVLNLVIILFGYWAFGDDDRLTQQYALYPSAIQFLADYRPQDIVLAKIKSHASLLWDVSPTDRSAMVQELASTTAICITTS</sequence>
<dbReference type="Proteomes" id="UP001214576">
    <property type="component" value="Unassembled WGS sequence"/>
</dbReference>
<feature type="compositionally biased region" description="Basic and acidic residues" evidence="10">
    <location>
        <begin position="333"/>
        <end position="352"/>
    </location>
</feature>
<feature type="transmembrane region" description="Helical" evidence="11">
    <location>
        <begin position="1005"/>
        <end position="1027"/>
    </location>
</feature>
<dbReference type="InterPro" id="IPR031805">
    <property type="entry name" value="Piezo_TM25-28"/>
</dbReference>
<dbReference type="InterPro" id="IPR031334">
    <property type="entry name" value="Piezo_cap_dom"/>
</dbReference>
<evidence type="ECO:0000256" key="1">
    <source>
        <dbReference type="ARBA" id="ARBA00004651"/>
    </source>
</evidence>
<feature type="transmembrane region" description="Helical" evidence="11">
    <location>
        <begin position="798"/>
        <end position="816"/>
    </location>
</feature>
<dbReference type="GO" id="GO:0008381">
    <property type="term" value="F:mechanosensitive monoatomic ion channel activity"/>
    <property type="evidence" value="ECO:0007669"/>
    <property type="project" value="InterPro"/>
</dbReference>
<feature type="transmembrane region" description="Helical" evidence="11">
    <location>
        <begin position="390"/>
        <end position="414"/>
    </location>
</feature>
<feature type="compositionally biased region" description="Acidic residues" evidence="10">
    <location>
        <begin position="649"/>
        <end position="661"/>
    </location>
</feature>
<dbReference type="InterPro" id="IPR056768">
    <property type="entry name" value="THU_Piezo"/>
</dbReference>
<feature type="region of interest" description="Disordered" evidence="10">
    <location>
        <begin position="55"/>
        <end position="82"/>
    </location>
</feature>
<keyword evidence="4" id="KW-1003">Cell membrane</keyword>
<feature type="compositionally biased region" description="Low complexity" evidence="10">
    <location>
        <begin position="189"/>
        <end position="200"/>
    </location>
</feature>
<keyword evidence="9" id="KW-0407">Ion channel</keyword>
<dbReference type="InterPro" id="IPR056769">
    <property type="entry name" value="Piezo_TM1-24"/>
</dbReference>
<feature type="domain" description="Piezo TM1-24" evidence="15">
    <location>
        <begin position="20"/>
        <end position="155"/>
    </location>
</feature>
<keyword evidence="17" id="KW-1185">Reference proteome</keyword>
<feature type="transmembrane region" description="Helical" evidence="11">
    <location>
        <begin position="250"/>
        <end position="272"/>
    </location>
</feature>
<comment type="similarity">
    <text evidence="2">Belongs to the PIEZO (TC 1.A.75) family.</text>
</comment>
<gene>
    <name evidence="16" type="ORF">MG293_011744</name>
</gene>
<dbReference type="Pfam" id="PF15917">
    <property type="entry name" value="Piezo_TM25-28"/>
    <property type="match status" value="1"/>
</dbReference>
<dbReference type="Pfam" id="PF12166">
    <property type="entry name" value="Piezo_cap"/>
    <property type="match status" value="1"/>
</dbReference>
<reference evidence="16" key="1">
    <citation type="submission" date="2022-03" db="EMBL/GenBank/DDBJ databases">
        <title>Genomic analyses of argali, domestic sheep and their hybrids provide insights into chromosomal evolution, heterosis and genetic basis of agronomic traits.</title>
        <authorList>
            <person name="Li M."/>
        </authorList>
    </citation>
    <scope>NUCLEOTIDE SEQUENCE</scope>
    <source>
        <strain evidence="16">CAU-MHL-2022a</strain>
        <tissue evidence="16">Skin</tissue>
    </source>
</reference>
<comment type="subcellular location">
    <subcellularLocation>
        <location evidence="1">Cell membrane</location>
        <topology evidence="1">Multi-pass membrane protein</topology>
    </subcellularLocation>
</comment>
<evidence type="ECO:0008006" key="18">
    <source>
        <dbReference type="Google" id="ProtNLM"/>
    </source>
</evidence>
<evidence type="ECO:0000256" key="2">
    <source>
        <dbReference type="ARBA" id="ARBA00007821"/>
    </source>
</evidence>
<evidence type="ECO:0000256" key="4">
    <source>
        <dbReference type="ARBA" id="ARBA00022475"/>
    </source>
</evidence>
<evidence type="ECO:0000259" key="15">
    <source>
        <dbReference type="Pfam" id="PF24871"/>
    </source>
</evidence>
<feature type="region of interest" description="Disordered" evidence="10">
    <location>
        <begin position="312"/>
        <end position="355"/>
    </location>
</feature>
<keyword evidence="3" id="KW-0813">Transport</keyword>
<evidence type="ECO:0000256" key="11">
    <source>
        <dbReference type="SAM" id="Phobius"/>
    </source>
</evidence>
<evidence type="ECO:0000259" key="13">
    <source>
        <dbReference type="Pfam" id="PF15917"/>
    </source>
</evidence>
<feature type="region of interest" description="Disordered" evidence="10">
    <location>
        <begin position="116"/>
        <end position="174"/>
    </location>
</feature>
<proteinExistence type="inferred from homology"/>
<evidence type="ECO:0000313" key="16">
    <source>
        <dbReference type="EMBL" id="KAI4538341.1"/>
    </source>
</evidence>
<feature type="transmembrane region" description="Helical" evidence="11">
    <location>
        <begin position="426"/>
        <end position="445"/>
    </location>
</feature>
<feature type="region of interest" description="Disordered" evidence="10">
    <location>
        <begin position="696"/>
        <end position="750"/>
    </location>
</feature>
<feature type="domain" description="Piezo transmembrane helical unit" evidence="14">
    <location>
        <begin position="754"/>
        <end position="871"/>
    </location>
</feature>
<dbReference type="AlphaFoldDB" id="A0AAD4U370"/>
<evidence type="ECO:0000256" key="9">
    <source>
        <dbReference type="ARBA" id="ARBA00023303"/>
    </source>
</evidence>
<evidence type="ECO:0000256" key="3">
    <source>
        <dbReference type="ARBA" id="ARBA00022448"/>
    </source>
</evidence>
<dbReference type="PANTHER" id="PTHR47049">
    <property type="entry name" value="PIEZO-TYPE MECHANOSENSITIVE ION CHANNEL HOMOLOG"/>
    <property type="match status" value="1"/>
</dbReference>
<evidence type="ECO:0000256" key="8">
    <source>
        <dbReference type="ARBA" id="ARBA00023136"/>
    </source>
</evidence>
<feature type="compositionally biased region" description="Polar residues" evidence="10">
    <location>
        <begin position="321"/>
        <end position="332"/>
    </location>
</feature>
<keyword evidence="7" id="KW-0406">Ion transport</keyword>
<evidence type="ECO:0000256" key="6">
    <source>
        <dbReference type="ARBA" id="ARBA00022989"/>
    </source>
</evidence>
<organism evidence="16 17">
    <name type="scientific">Ovis ammon polii</name>
    <dbReference type="NCBI Taxonomy" id="230172"/>
    <lineage>
        <taxon>Eukaryota</taxon>
        <taxon>Metazoa</taxon>
        <taxon>Chordata</taxon>
        <taxon>Craniata</taxon>
        <taxon>Vertebrata</taxon>
        <taxon>Euteleostomi</taxon>
        <taxon>Mammalia</taxon>
        <taxon>Eutheria</taxon>
        <taxon>Laurasiatheria</taxon>
        <taxon>Artiodactyla</taxon>
        <taxon>Ruminantia</taxon>
        <taxon>Pecora</taxon>
        <taxon>Bovidae</taxon>
        <taxon>Caprinae</taxon>
        <taxon>Ovis</taxon>
    </lineage>
</organism>
<keyword evidence="5 11" id="KW-0812">Transmembrane</keyword>
<dbReference type="PANTHER" id="PTHR47049:SF7">
    <property type="entry name" value="PIEZO-TYPE MECHANOSENSITIVE ION CHANNEL COMPONENT 2 ISOFORM X1"/>
    <property type="match status" value="1"/>
</dbReference>
<dbReference type="EMBL" id="JAKZEL010000013">
    <property type="protein sequence ID" value="KAI4538341.1"/>
    <property type="molecule type" value="Genomic_DNA"/>
</dbReference>
<evidence type="ECO:0000256" key="7">
    <source>
        <dbReference type="ARBA" id="ARBA00023065"/>
    </source>
</evidence>
<dbReference type="InterPro" id="IPR027272">
    <property type="entry name" value="Piezo"/>
</dbReference>
<dbReference type="GO" id="GO:0005886">
    <property type="term" value="C:plasma membrane"/>
    <property type="evidence" value="ECO:0007669"/>
    <property type="project" value="UniProtKB-SubCell"/>
</dbReference>
<feature type="region of interest" description="Disordered" evidence="10">
    <location>
        <begin position="645"/>
        <end position="668"/>
    </location>
</feature>
<feature type="region of interest" description="Disordered" evidence="10">
    <location>
        <begin position="188"/>
        <end position="225"/>
    </location>
</feature>
<evidence type="ECO:0000259" key="14">
    <source>
        <dbReference type="Pfam" id="PF23188"/>
    </source>
</evidence>
<feature type="compositionally biased region" description="Basic and acidic residues" evidence="10">
    <location>
        <begin position="66"/>
        <end position="80"/>
    </location>
</feature>
<evidence type="ECO:0000259" key="12">
    <source>
        <dbReference type="Pfam" id="PF12166"/>
    </source>
</evidence>